<gene>
    <name evidence="1" type="ORF">GMARGA_LOCUS14510</name>
</gene>
<keyword evidence="2" id="KW-1185">Reference proteome</keyword>
<protein>
    <submittedName>
        <fullName evidence="1">5871_t:CDS:1</fullName>
    </submittedName>
</protein>
<proteinExistence type="predicted"/>
<dbReference type="Proteomes" id="UP000789901">
    <property type="component" value="Unassembled WGS sequence"/>
</dbReference>
<sequence length="73" mass="8855">MITNKLLVTLNMHIRDLVQNQDIICLRYKKKTEDDGHWVVFGEEQIEEYIKKFREIYLSTESKLKIEIIMKKL</sequence>
<accession>A0ABN7V7C1</accession>
<name>A0ABN7V7C1_GIGMA</name>
<evidence type="ECO:0000313" key="1">
    <source>
        <dbReference type="EMBL" id="CAG8732307.1"/>
    </source>
</evidence>
<evidence type="ECO:0000313" key="2">
    <source>
        <dbReference type="Proteomes" id="UP000789901"/>
    </source>
</evidence>
<comment type="caution">
    <text evidence="1">The sequence shown here is derived from an EMBL/GenBank/DDBJ whole genome shotgun (WGS) entry which is preliminary data.</text>
</comment>
<dbReference type="EMBL" id="CAJVQB010009645">
    <property type="protein sequence ID" value="CAG8732307.1"/>
    <property type="molecule type" value="Genomic_DNA"/>
</dbReference>
<organism evidence="1 2">
    <name type="scientific">Gigaspora margarita</name>
    <dbReference type="NCBI Taxonomy" id="4874"/>
    <lineage>
        <taxon>Eukaryota</taxon>
        <taxon>Fungi</taxon>
        <taxon>Fungi incertae sedis</taxon>
        <taxon>Mucoromycota</taxon>
        <taxon>Glomeromycotina</taxon>
        <taxon>Glomeromycetes</taxon>
        <taxon>Diversisporales</taxon>
        <taxon>Gigasporaceae</taxon>
        <taxon>Gigaspora</taxon>
    </lineage>
</organism>
<reference evidence="1 2" key="1">
    <citation type="submission" date="2021-06" db="EMBL/GenBank/DDBJ databases">
        <authorList>
            <person name="Kallberg Y."/>
            <person name="Tangrot J."/>
            <person name="Rosling A."/>
        </authorList>
    </citation>
    <scope>NUCLEOTIDE SEQUENCE [LARGE SCALE GENOMIC DNA]</scope>
    <source>
        <strain evidence="1 2">120-4 pot B 10/14</strain>
    </source>
</reference>